<evidence type="ECO:0000313" key="8">
    <source>
        <dbReference type="Proteomes" id="UP001187531"/>
    </source>
</evidence>
<evidence type="ECO:0000256" key="4">
    <source>
        <dbReference type="ARBA" id="ARBA00022989"/>
    </source>
</evidence>
<feature type="transmembrane region" description="Helical" evidence="6">
    <location>
        <begin position="237"/>
        <end position="262"/>
    </location>
</feature>
<dbReference type="EMBL" id="JAVRJZ010000110">
    <property type="protein sequence ID" value="KAK2703245.1"/>
    <property type="molecule type" value="Genomic_DNA"/>
</dbReference>
<dbReference type="InterPro" id="IPR042127">
    <property type="entry name" value="TMEM45"/>
</dbReference>
<comment type="caution">
    <text evidence="7">The sequence shown here is derived from an EMBL/GenBank/DDBJ whole genome shotgun (WGS) entry which is preliminary data.</text>
</comment>
<keyword evidence="4 6" id="KW-1133">Transmembrane helix</keyword>
<gene>
    <name evidence="7" type="ORF">QYM36_018262</name>
</gene>
<dbReference type="PANTHER" id="PTHR16007:SF15">
    <property type="entry name" value="TRANSMEMBRANE PROTEIN 45B"/>
    <property type="match status" value="1"/>
</dbReference>
<evidence type="ECO:0000256" key="3">
    <source>
        <dbReference type="ARBA" id="ARBA00022692"/>
    </source>
</evidence>
<evidence type="ECO:0008006" key="9">
    <source>
        <dbReference type="Google" id="ProtNLM"/>
    </source>
</evidence>
<comment type="similarity">
    <text evidence="2">Belongs to the TMEM45 family.</text>
</comment>
<evidence type="ECO:0000256" key="2">
    <source>
        <dbReference type="ARBA" id="ARBA00006948"/>
    </source>
</evidence>
<accession>A0AA88L0K7</accession>
<keyword evidence="3 6" id="KW-0812">Transmembrane</keyword>
<dbReference type="AlphaFoldDB" id="A0AA88L0K7"/>
<keyword evidence="5 6" id="KW-0472">Membrane</keyword>
<organism evidence="7 8">
    <name type="scientific">Artemia franciscana</name>
    <name type="common">Brine shrimp</name>
    <name type="synonym">Artemia sanfranciscana</name>
    <dbReference type="NCBI Taxonomy" id="6661"/>
    <lineage>
        <taxon>Eukaryota</taxon>
        <taxon>Metazoa</taxon>
        <taxon>Ecdysozoa</taxon>
        <taxon>Arthropoda</taxon>
        <taxon>Crustacea</taxon>
        <taxon>Branchiopoda</taxon>
        <taxon>Anostraca</taxon>
        <taxon>Artemiidae</taxon>
        <taxon>Artemia</taxon>
    </lineage>
</organism>
<feature type="transmembrane region" description="Helical" evidence="6">
    <location>
        <begin position="196"/>
        <end position="217"/>
    </location>
</feature>
<feature type="transmembrane region" description="Helical" evidence="6">
    <location>
        <begin position="20"/>
        <end position="42"/>
    </location>
</feature>
<dbReference type="Pfam" id="PF04819">
    <property type="entry name" value="DUF716"/>
    <property type="match status" value="1"/>
</dbReference>
<protein>
    <recommendedName>
        <fullName evidence="9">Transmembrane protein 45B</fullName>
    </recommendedName>
</protein>
<evidence type="ECO:0000256" key="1">
    <source>
        <dbReference type="ARBA" id="ARBA00004141"/>
    </source>
</evidence>
<feature type="transmembrane region" description="Helical" evidence="6">
    <location>
        <begin position="167"/>
        <end position="184"/>
    </location>
</feature>
<feature type="transmembrane region" description="Helical" evidence="6">
    <location>
        <begin position="63"/>
        <end position="91"/>
    </location>
</feature>
<comment type="subcellular location">
    <subcellularLocation>
        <location evidence="1">Membrane</location>
        <topology evidence="1">Multi-pass membrane protein</topology>
    </subcellularLocation>
</comment>
<evidence type="ECO:0000256" key="6">
    <source>
        <dbReference type="SAM" id="Phobius"/>
    </source>
</evidence>
<evidence type="ECO:0000313" key="7">
    <source>
        <dbReference type="EMBL" id="KAK2703245.1"/>
    </source>
</evidence>
<dbReference type="GO" id="GO:0016020">
    <property type="term" value="C:membrane"/>
    <property type="evidence" value="ECO:0007669"/>
    <property type="project" value="UniProtKB-SubCell"/>
</dbReference>
<dbReference type="InterPro" id="IPR006904">
    <property type="entry name" value="DUF716"/>
</dbReference>
<feature type="non-terminal residue" evidence="7">
    <location>
        <position position="297"/>
    </location>
</feature>
<dbReference type="Proteomes" id="UP001187531">
    <property type="component" value="Unassembled WGS sequence"/>
</dbReference>
<reference evidence="7" key="1">
    <citation type="submission" date="2023-07" db="EMBL/GenBank/DDBJ databases">
        <title>Chromosome-level genome assembly of Artemia franciscana.</title>
        <authorList>
            <person name="Jo E."/>
        </authorList>
    </citation>
    <scope>NUCLEOTIDE SEQUENCE</scope>
    <source>
        <tissue evidence="7">Whole body</tissue>
    </source>
</reference>
<proteinExistence type="inferred from homology"/>
<feature type="transmembrane region" description="Helical" evidence="6">
    <location>
        <begin position="111"/>
        <end position="130"/>
    </location>
</feature>
<sequence length="297" mass="34495">TVQLKFSIIHTEYKRDMGTLLGHVLPGTFFIGFSFWWTWAIFQRYTLWHKKKQTKHSMCYRNSASYHCFFFQNLPIEGIVKLMAITIGILGETITGFENGQFVHYGNAQHITMFFFFGLNGIVDIIMFYTNFLPKKLDYLTASLGFAVEAFLFANHLHGRSSMDKQVHYYLNYAVMACAISTLAEMRYQKSIIPSICRVLFTMVQGFWFYTVGFILYPPNGWAPWNQEDHDQMMNITTLYCWHYILAIICVIIIGSISSFFAQECGLKEDNLLLVEYGRVNNEESSSDDEGRTSLRK</sequence>
<keyword evidence="8" id="KW-1185">Reference proteome</keyword>
<name>A0AA88L0K7_ARTSF</name>
<dbReference type="PANTHER" id="PTHR16007">
    <property type="entry name" value="EPIDIDYMAL MEMBRANE PROTEIN E9-RELATED"/>
    <property type="match status" value="1"/>
</dbReference>
<evidence type="ECO:0000256" key="5">
    <source>
        <dbReference type="ARBA" id="ARBA00023136"/>
    </source>
</evidence>
<feature type="transmembrane region" description="Helical" evidence="6">
    <location>
        <begin position="137"/>
        <end position="155"/>
    </location>
</feature>